<evidence type="ECO:0000259" key="9">
    <source>
        <dbReference type="PROSITE" id="PS50853"/>
    </source>
</evidence>
<comment type="caution">
    <text evidence="6">Lacks conserved residue(s) required for the propagation of feature annotation.</text>
</comment>
<keyword evidence="11" id="KW-1185">Reference proteome</keyword>
<dbReference type="PROSITE" id="PS50853">
    <property type="entry name" value="FN3"/>
    <property type="match status" value="1"/>
</dbReference>
<feature type="domain" description="EGF-like" evidence="7">
    <location>
        <begin position="592"/>
        <end position="632"/>
    </location>
</feature>
<dbReference type="CDD" id="cd00063">
    <property type="entry name" value="FN3"/>
    <property type="match status" value="1"/>
</dbReference>
<dbReference type="Pfam" id="PF07645">
    <property type="entry name" value="EGF_CA"/>
    <property type="match status" value="14"/>
</dbReference>
<dbReference type="PROSITE" id="PS01186">
    <property type="entry name" value="EGF_2"/>
    <property type="match status" value="16"/>
</dbReference>
<dbReference type="FunFam" id="2.10.25.10:FF:000038">
    <property type="entry name" value="Fibrillin 2"/>
    <property type="match status" value="18"/>
</dbReference>
<evidence type="ECO:0000256" key="5">
    <source>
        <dbReference type="ARBA" id="ARBA00023157"/>
    </source>
</evidence>
<dbReference type="InterPro" id="IPR018097">
    <property type="entry name" value="EGF_Ca-bd_CS"/>
</dbReference>
<feature type="domain" description="EGF-like" evidence="7">
    <location>
        <begin position="1341"/>
        <end position="1381"/>
    </location>
</feature>
<evidence type="ECO:0000256" key="3">
    <source>
        <dbReference type="ARBA" id="ARBA00022729"/>
    </source>
</evidence>
<dbReference type="Gene3D" id="3.40.50.410">
    <property type="entry name" value="von Willebrand factor, type A domain"/>
    <property type="match status" value="1"/>
</dbReference>
<evidence type="ECO:0000256" key="1">
    <source>
        <dbReference type="ARBA" id="ARBA00004239"/>
    </source>
</evidence>
<feature type="domain" description="EGF-like" evidence="7">
    <location>
        <begin position="842"/>
        <end position="882"/>
    </location>
</feature>
<feature type="domain" description="EGF-like" evidence="7">
    <location>
        <begin position="221"/>
        <end position="262"/>
    </location>
</feature>
<evidence type="ECO:0000256" key="6">
    <source>
        <dbReference type="PROSITE-ProRule" id="PRU00076"/>
    </source>
</evidence>
<dbReference type="GO" id="GO:0005509">
    <property type="term" value="F:calcium ion binding"/>
    <property type="evidence" value="ECO:0007669"/>
    <property type="project" value="InterPro"/>
</dbReference>
<reference evidence="10" key="1">
    <citation type="journal article" date="2010" name="Science">
        <title>Plasticity of animal genome architecture unmasked by rapid evolution of a pelagic tunicate.</title>
        <authorList>
            <person name="Denoeud F."/>
            <person name="Henriet S."/>
            <person name="Mungpakdee S."/>
            <person name="Aury J.M."/>
            <person name="Da Silva C."/>
            <person name="Brinkmann H."/>
            <person name="Mikhaleva J."/>
            <person name="Olsen L.C."/>
            <person name="Jubin C."/>
            <person name="Canestro C."/>
            <person name="Bouquet J.M."/>
            <person name="Danks G."/>
            <person name="Poulain J."/>
            <person name="Campsteijn C."/>
            <person name="Adamski M."/>
            <person name="Cross I."/>
            <person name="Yadetie F."/>
            <person name="Muffato M."/>
            <person name="Louis A."/>
            <person name="Butcher S."/>
            <person name="Tsagkogeorga G."/>
            <person name="Konrad A."/>
            <person name="Singh S."/>
            <person name="Jensen M.F."/>
            <person name="Cong E.H."/>
            <person name="Eikeseth-Otteraa H."/>
            <person name="Noel B."/>
            <person name="Anthouard V."/>
            <person name="Porcel B.M."/>
            <person name="Kachouri-Lafond R."/>
            <person name="Nishino A."/>
            <person name="Ugolini M."/>
            <person name="Chourrout P."/>
            <person name="Nishida H."/>
            <person name="Aasland R."/>
            <person name="Huzurbazar S."/>
            <person name="Westhof E."/>
            <person name="Delsuc F."/>
            <person name="Lehrach H."/>
            <person name="Reinhardt R."/>
            <person name="Weissenbach J."/>
            <person name="Roy S.W."/>
            <person name="Artiguenave F."/>
            <person name="Postlethwait J.H."/>
            <person name="Manak J.R."/>
            <person name="Thompson E.M."/>
            <person name="Jaillon O."/>
            <person name="Du Pasquier L."/>
            <person name="Boudinot P."/>
            <person name="Liberles D.A."/>
            <person name="Volff J.N."/>
            <person name="Philippe H."/>
            <person name="Lenhard B."/>
            <person name="Roest Crollius H."/>
            <person name="Wincker P."/>
            <person name="Chourrout D."/>
        </authorList>
    </citation>
    <scope>NUCLEOTIDE SEQUENCE [LARGE SCALE GENOMIC DNA]</scope>
</reference>
<feature type="domain" description="EGF-like" evidence="7">
    <location>
        <begin position="263"/>
        <end position="300"/>
    </location>
</feature>
<feature type="domain" description="Fibronectin type-III" evidence="9">
    <location>
        <begin position="45"/>
        <end position="143"/>
    </location>
</feature>
<dbReference type="GO" id="GO:0005576">
    <property type="term" value="C:extracellular region"/>
    <property type="evidence" value="ECO:0007669"/>
    <property type="project" value="UniProtKB-SubCell"/>
</dbReference>
<feature type="domain" description="EGF-like" evidence="7">
    <location>
        <begin position="1382"/>
        <end position="1421"/>
    </location>
</feature>
<dbReference type="InterPro" id="IPR000152">
    <property type="entry name" value="EGF-type_Asp/Asn_hydroxyl_site"/>
</dbReference>
<evidence type="ECO:0000256" key="2">
    <source>
        <dbReference type="ARBA" id="ARBA00022536"/>
    </source>
</evidence>
<dbReference type="PROSITE" id="PS00010">
    <property type="entry name" value="ASX_HYDROXYL"/>
    <property type="match status" value="15"/>
</dbReference>
<feature type="domain" description="EGF-like" evidence="7">
    <location>
        <begin position="673"/>
        <end position="713"/>
    </location>
</feature>
<feature type="domain" description="EGF-like" evidence="7">
    <location>
        <begin position="1463"/>
        <end position="1501"/>
    </location>
</feature>
<dbReference type="Proteomes" id="UP000001307">
    <property type="component" value="Unassembled WGS sequence"/>
</dbReference>
<dbReference type="InterPro" id="IPR036116">
    <property type="entry name" value="FN3_sf"/>
</dbReference>
<evidence type="ECO:0000313" key="11">
    <source>
        <dbReference type="Proteomes" id="UP000001307"/>
    </source>
</evidence>
<dbReference type="InterPro" id="IPR013783">
    <property type="entry name" value="Ig-like_fold"/>
</dbReference>
<feature type="domain" description="EGF-like" evidence="7">
    <location>
        <begin position="136"/>
        <end position="174"/>
    </location>
</feature>
<dbReference type="PANTHER" id="PTHR24039">
    <property type="entry name" value="FIBRILLIN-RELATED"/>
    <property type="match status" value="1"/>
</dbReference>
<evidence type="ECO:0000259" key="8">
    <source>
        <dbReference type="PROSITE" id="PS50234"/>
    </source>
</evidence>
<dbReference type="SUPFAM" id="SSF53300">
    <property type="entry name" value="vWA-like"/>
    <property type="match status" value="1"/>
</dbReference>
<dbReference type="InterPro" id="IPR036465">
    <property type="entry name" value="vWFA_dom_sf"/>
</dbReference>
<dbReference type="Pfam" id="PF12947">
    <property type="entry name" value="EGF_3"/>
    <property type="match status" value="8"/>
</dbReference>
<dbReference type="SMART" id="SM00327">
    <property type="entry name" value="VWA"/>
    <property type="match status" value="1"/>
</dbReference>
<dbReference type="InterPro" id="IPR024731">
    <property type="entry name" value="NELL2-like_EGF"/>
</dbReference>
<keyword evidence="3" id="KW-0732">Signal</keyword>
<dbReference type="InterPro" id="IPR049883">
    <property type="entry name" value="NOTCH1_EGF-like"/>
</dbReference>
<feature type="domain" description="EGF-like" evidence="7">
    <location>
        <begin position="1075"/>
        <end position="1113"/>
    </location>
</feature>
<keyword evidence="5" id="KW-1015">Disulfide bond</keyword>
<comment type="subcellular location">
    <subcellularLocation>
        <location evidence="1">Secreted</location>
        <location evidence="1">Extracellular space</location>
    </subcellularLocation>
</comment>
<dbReference type="CDD" id="cd00054">
    <property type="entry name" value="EGF_CA"/>
    <property type="match status" value="20"/>
</dbReference>
<feature type="domain" description="VWFA" evidence="8">
    <location>
        <begin position="1540"/>
        <end position="1716"/>
    </location>
</feature>
<feature type="domain" description="EGF-like" evidence="7">
    <location>
        <begin position="1422"/>
        <end position="1462"/>
    </location>
</feature>
<name>E4XZ61_OIKDI</name>
<dbReference type="PROSITE" id="PS01187">
    <property type="entry name" value="EGF_CA"/>
    <property type="match status" value="7"/>
</dbReference>
<organism evidence="10">
    <name type="scientific">Oikopleura dioica</name>
    <name type="common">Tunicate</name>
    <dbReference type="NCBI Taxonomy" id="34765"/>
    <lineage>
        <taxon>Eukaryota</taxon>
        <taxon>Metazoa</taxon>
        <taxon>Chordata</taxon>
        <taxon>Tunicata</taxon>
        <taxon>Appendicularia</taxon>
        <taxon>Copelata</taxon>
        <taxon>Oikopleuridae</taxon>
        <taxon>Oikopleura</taxon>
    </lineage>
</organism>
<feature type="domain" description="EGF-like" evidence="7">
    <location>
        <begin position="633"/>
        <end position="672"/>
    </location>
</feature>
<feature type="domain" description="EGF-like" evidence="7">
    <location>
        <begin position="345"/>
        <end position="385"/>
    </location>
</feature>
<dbReference type="SMART" id="SM00179">
    <property type="entry name" value="EGF_CA"/>
    <property type="match status" value="23"/>
</dbReference>
<dbReference type="EMBL" id="FN653377">
    <property type="protein sequence ID" value="CBY14923.1"/>
    <property type="molecule type" value="Genomic_DNA"/>
</dbReference>
<dbReference type="Gene3D" id="2.10.25.10">
    <property type="entry name" value="Laminin"/>
    <property type="match status" value="24"/>
</dbReference>
<dbReference type="SUPFAM" id="SSF57196">
    <property type="entry name" value="EGF/Laminin"/>
    <property type="match status" value="4"/>
</dbReference>
<feature type="domain" description="EGF-like" evidence="7">
    <location>
        <begin position="303"/>
        <end position="344"/>
    </location>
</feature>
<feature type="domain" description="EGF-like" evidence="7">
    <location>
        <begin position="177"/>
        <end position="220"/>
    </location>
</feature>
<feature type="domain" description="EGF-like" evidence="7">
    <location>
        <begin position="510"/>
        <end position="550"/>
    </location>
</feature>
<keyword evidence="2 6" id="KW-0245">EGF-like domain</keyword>
<feature type="domain" description="EGF-like" evidence="7">
    <location>
        <begin position="801"/>
        <end position="841"/>
    </location>
</feature>
<dbReference type="InterPro" id="IPR003961">
    <property type="entry name" value="FN3_dom"/>
</dbReference>
<evidence type="ECO:0000256" key="4">
    <source>
        <dbReference type="ARBA" id="ARBA00022737"/>
    </source>
</evidence>
<dbReference type="PROSITE" id="PS50234">
    <property type="entry name" value="VWFA"/>
    <property type="match status" value="1"/>
</dbReference>
<dbReference type="InParanoid" id="E4XZ61"/>
<gene>
    <name evidence="10" type="ORF">GSOID_T00010017001</name>
</gene>
<feature type="domain" description="EGF-like" evidence="7">
    <location>
        <begin position="426"/>
        <end position="466"/>
    </location>
</feature>
<dbReference type="InterPro" id="IPR001881">
    <property type="entry name" value="EGF-like_Ca-bd_dom"/>
</dbReference>
<dbReference type="InterPro" id="IPR009030">
    <property type="entry name" value="Growth_fac_rcpt_cys_sf"/>
</dbReference>
<keyword evidence="4" id="KW-0677">Repeat</keyword>
<proteinExistence type="predicted"/>
<evidence type="ECO:0000313" key="10">
    <source>
        <dbReference type="EMBL" id="CBY14923.1"/>
    </source>
</evidence>
<evidence type="ECO:0000259" key="7">
    <source>
        <dbReference type="PROSITE" id="PS50026"/>
    </source>
</evidence>
<dbReference type="SMART" id="SM00181">
    <property type="entry name" value="EGF"/>
    <property type="match status" value="23"/>
</dbReference>
<accession>E4XZ61</accession>
<dbReference type="InterPro" id="IPR002035">
    <property type="entry name" value="VWF_A"/>
</dbReference>
<dbReference type="InterPro" id="IPR000742">
    <property type="entry name" value="EGF"/>
</dbReference>
<feature type="domain" description="EGF-like" evidence="7">
    <location>
        <begin position="714"/>
        <end position="755"/>
    </location>
</feature>
<dbReference type="OrthoDB" id="10022113at2759"/>
<feature type="domain" description="EGF-like" evidence="7">
    <location>
        <begin position="467"/>
        <end position="509"/>
    </location>
</feature>
<dbReference type="Pfam" id="PF00092">
    <property type="entry name" value="VWA"/>
    <property type="match status" value="1"/>
</dbReference>
<dbReference type="SUPFAM" id="SSF57184">
    <property type="entry name" value="Growth factor receptor domain"/>
    <property type="match status" value="7"/>
</dbReference>
<dbReference type="PROSITE" id="PS50026">
    <property type="entry name" value="EGF_3"/>
    <property type="match status" value="21"/>
</dbReference>
<dbReference type="Gene3D" id="2.60.40.10">
    <property type="entry name" value="Immunoglobulins"/>
    <property type="match status" value="1"/>
</dbReference>
<protein>
    <submittedName>
        <fullName evidence="10">Uncharacterized protein</fullName>
    </submittedName>
</protein>
<dbReference type="SMART" id="SM00060">
    <property type="entry name" value="FN3"/>
    <property type="match status" value="1"/>
</dbReference>
<feature type="domain" description="EGF-like" evidence="7">
    <location>
        <begin position="551"/>
        <end position="589"/>
    </location>
</feature>
<dbReference type="SUPFAM" id="SSF49265">
    <property type="entry name" value="Fibronectin type III"/>
    <property type="match status" value="1"/>
</dbReference>
<sequence>MEIVSGQSNKFQLADLLPGTRYEANLYSMVGQKESVPQRMLFATIPEDPHNVAAESISANKVKISWNHSGGHREHYRISFFPHAPNAFPESPALVNGMLNEVFIEGLDGNTDYFFVVAAETYNVYSDGAFAQASTGTDWCLLKGTKCGPMGECVNYANMGKCECKKGYSGDGFSCSDVNECLTGKSECDEHASCTNTIGSHVCTCPNGFIDYNGDGTRCDDVNECETIRPRCHNLGQCVNYPGTYACECLPGYFGDGTSTCADVDECVQDNPCSDHAICTNSVGSVSCECKKGFTGDGFTCKDINECETGEHNCTPLGGKCWNKPGGYGCMCIDGFKGNGWKCEDINECEKEDVCHERAECFNEPGSFRCKCGAGYRGDGVKLCVDLDECAAGMHKVCAANLFLLQSSFSKTLSKHHLQSAILRRHQDECVAGTHECSPYAICTNTLGSHKCACRAGFKGDGLACEDINECATGNHNCNAKGSRCINIPGSFECQCAPGYSGNPKTGCYDVNECKNGDAVCPEDSSCVNILGSYKCNCAPGYQGDGANCIDINECEDGSHSCDAAAKCTNTIGDYECACPSGFTGDGFSCTDIDECATGSHACGSHAVCVNFSGGYDCACPANFVKNGVGCDAPDRCSPSPCPPGAECRNEHGTYVCACPSGFVSRAGVGCVNIDECAQGLAGCHEHAICIDTDGSFQCKCKSGYEGNGRDCSDIDECASSMGSDCDRNAKCKNVIGGHECTCKPGFIGDGLTCQLSDACLADEHNCRFPKVCIPLKKGGHDCACDGGYFAPKNAPDTCVDIDECTMGTHDCNDEETCENREGGFSCKCKEGQFRSGGVCRDRDECALGFHDCDVNASCLNTGKGFKCNCKDGYSGDGKTCSDVDECVIGNTISLRSACPGAECVNTVGSYKCKCKEGFKVSAGKCVDINECENGLHTCKNVGQKCVNTPGSFKVSFLSSDQLKCDDIDKAWPNAIFDTAFVATREARTSALVQKDSRATARHALKSTSALKELTIVTNKRNAPTRKEDLFALAKTDSLALDRLVLMKMNAEIQHFVASRICAVQTPSARTNVPSPGICATKGCHPNAFCIGIGNDASCVCNAGFRGNGFHCEDLDECGLETHKCHGNATCVNTPACDNASCHTNADCKATSPTTHDCTDRNECLKAENNRCSSLATCQNTATVSSARTLTNARSEPTTVAKVRFVSTALEISSASASPVSTVMDAPALMSTNATHSSMIAPRSLLVKTSEADILANARPATTAMDLNALILTNARRESTTVRRTRNASTRTVITPANVRMASSGTESARTSARTSTNALLTFTIATRQRYEGDGKDGPVAVNECANGMHKCNVNAVCTDTFQAYTCSCKAGFTGNGFACSDVNECQISSPCPADSDCTNTVGAYLCTCKTGFQGAAGACQDENECVNGRHTCESASLCTNTIGSFKCACDIGFEDSGNGCVDINECAKQSCHPDATCTNLVGSYECACKDGFKGNGMLCMNIDECATGAHNCAASEKCEDTKGSFNCVGVKCPPIGTFDLALLLDTNVDIGDAGLSATKAFAKEMINSFEVGASSAKITVAGYSGEKVAPSVFLLDSATSPKPTLLSKVDSINFSGRDLRIERALAFLVNFSFLEAMGRRPDKPGIAILTASKKTYSASALDAVVRRIRTDKSTRYITIGVGEASKTEMASVSGNPQYVFEIASYDELPSLMPKIMDLICEIDAEFNQ</sequence>